<dbReference type="InterPro" id="IPR052169">
    <property type="entry name" value="CW_Biosynth-Accessory"/>
</dbReference>
<dbReference type="AlphaFoldDB" id="A0A4Q0XGX6"/>
<dbReference type="CDD" id="cd07381">
    <property type="entry name" value="MPP_CapA"/>
    <property type="match status" value="1"/>
</dbReference>
<gene>
    <name evidence="3" type="ORF">ESZ48_13220</name>
</gene>
<protein>
    <submittedName>
        <fullName evidence="3">CapA family protein</fullName>
    </submittedName>
</protein>
<dbReference type="Proteomes" id="UP000289792">
    <property type="component" value="Unassembled WGS sequence"/>
</dbReference>
<dbReference type="Pfam" id="PF09587">
    <property type="entry name" value="PGA_cap"/>
    <property type="match status" value="1"/>
</dbReference>
<evidence type="ECO:0000313" key="3">
    <source>
        <dbReference type="EMBL" id="RXJ46049.1"/>
    </source>
</evidence>
<comment type="similarity">
    <text evidence="1">Belongs to the CapA family.</text>
</comment>
<dbReference type="EMBL" id="SDDZ01000008">
    <property type="protein sequence ID" value="RXJ46049.1"/>
    <property type="molecule type" value="Genomic_DNA"/>
</dbReference>
<accession>A0A4Q0XGX6</accession>
<dbReference type="SMART" id="SM00854">
    <property type="entry name" value="PGA_cap"/>
    <property type="match status" value="1"/>
</dbReference>
<keyword evidence="4" id="KW-1185">Reference proteome</keyword>
<evidence type="ECO:0000259" key="2">
    <source>
        <dbReference type="SMART" id="SM00854"/>
    </source>
</evidence>
<evidence type="ECO:0000313" key="4">
    <source>
        <dbReference type="Proteomes" id="UP000289792"/>
    </source>
</evidence>
<sequence>MKINFVGDLIFGDQPVKFGFGFDSLHHKTNYKKVFQGVENSFSQAQFNVANFESIIKDRPLKPTVSNWSMCCDNNVVEVMLQANINVVSVANNHSMDYGLDSFNNTVNSLEAAAIKVIGKKNHPYAILSHDNLKLAIIGVSYLKVKTPDVPYFYNPTNEEWKNLIERLKIESVNKVVIYVHWGNEFVDHPSEKQLEILNDLSKLGVDAIVGHHPHVLQPAYLFKNIPVFFSLGNFVSDYWQKRARISTILNLSIDKDALMDWKQTSCYLNEEGCPAVTKDKIDVEFKSEIISSTIEDVNASRKRLRVEYLNMLSKNFYKIKNKRLFLNWLYRRFVFIVKYGKEEKINPDIIYEKYKH</sequence>
<dbReference type="PANTHER" id="PTHR33393">
    <property type="entry name" value="POLYGLUTAMINE SYNTHESIS ACCESSORY PROTEIN RV0574C-RELATED"/>
    <property type="match status" value="1"/>
</dbReference>
<dbReference type="RefSeq" id="WP_129017979.1">
    <property type="nucleotide sequence ID" value="NZ_SDDZ01000008.1"/>
</dbReference>
<dbReference type="PANTHER" id="PTHR33393:SF11">
    <property type="entry name" value="POLYGLUTAMINE SYNTHESIS ACCESSORY PROTEIN RV0574C-RELATED"/>
    <property type="match status" value="1"/>
</dbReference>
<reference evidence="3 4" key="1">
    <citation type="submission" date="2019-01" db="EMBL/GenBank/DDBJ databases">
        <title>Genome sequence of the Antarctic species Gelidibacter gilvus ACAM 158(T).</title>
        <authorList>
            <person name="Bowman J.P."/>
        </authorList>
    </citation>
    <scope>NUCLEOTIDE SEQUENCE [LARGE SCALE GENOMIC DNA]</scope>
    <source>
        <strain evidence="3 4">IC158</strain>
    </source>
</reference>
<dbReference type="Gene3D" id="3.60.21.10">
    <property type="match status" value="1"/>
</dbReference>
<dbReference type="OrthoDB" id="9810906at2"/>
<dbReference type="InterPro" id="IPR029052">
    <property type="entry name" value="Metallo-depent_PP-like"/>
</dbReference>
<evidence type="ECO:0000256" key="1">
    <source>
        <dbReference type="ARBA" id="ARBA00005662"/>
    </source>
</evidence>
<dbReference type="SUPFAM" id="SSF56300">
    <property type="entry name" value="Metallo-dependent phosphatases"/>
    <property type="match status" value="1"/>
</dbReference>
<organism evidence="3 4">
    <name type="scientific">Gelidibacter gilvus</name>
    <dbReference type="NCBI Taxonomy" id="59602"/>
    <lineage>
        <taxon>Bacteria</taxon>
        <taxon>Pseudomonadati</taxon>
        <taxon>Bacteroidota</taxon>
        <taxon>Flavobacteriia</taxon>
        <taxon>Flavobacteriales</taxon>
        <taxon>Flavobacteriaceae</taxon>
        <taxon>Gelidibacter</taxon>
    </lineage>
</organism>
<proteinExistence type="inferred from homology"/>
<comment type="caution">
    <text evidence="3">The sequence shown here is derived from an EMBL/GenBank/DDBJ whole genome shotgun (WGS) entry which is preliminary data.</text>
</comment>
<feature type="domain" description="Capsule synthesis protein CapA" evidence="2">
    <location>
        <begin position="2"/>
        <end position="239"/>
    </location>
</feature>
<dbReference type="InterPro" id="IPR019079">
    <property type="entry name" value="Capsule_synth_CapA"/>
</dbReference>
<name>A0A4Q0XGX6_9FLAO</name>